<protein>
    <recommendedName>
        <fullName evidence="3">Redoxin domain-containing protein</fullName>
    </recommendedName>
</protein>
<accession>A0A538U7M7</accession>
<dbReference type="AlphaFoldDB" id="A0A538U7M7"/>
<dbReference type="Proteomes" id="UP000319771">
    <property type="component" value="Unassembled WGS sequence"/>
</dbReference>
<proteinExistence type="predicted"/>
<dbReference type="EMBL" id="VBPB01000133">
    <property type="protein sequence ID" value="TMQ71896.1"/>
    <property type="molecule type" value="Genomic_DNA"/>
</dbReference>
<evidence type="ECO:0000313" key="1">
    <source>
        <dbReference type="EMBL" id="TMQ71896.1"/>
    </source>
</evidence>
<evidence type="ECO:0000313" key="2">
    <source>
        <dbReference type="Proteomes" id="UP000319771"/>
    </source>
</evidence>
<evidence type="ECO:0008006" key="3">
    <source>
        <dbReference type="Google" id="ProtNLM"/>
    </source>
</evidence>
<sequence length="185" mass="20689">MSTGLRRVMNVAAGAATVGTLALGGAWLSDRAHRWDAPRWEPRAFVRLHSARRGGGDAWDRGTPSGARWVMPVNPRCEHCMATLHRLHATWAQGAWKPELIALIVDAPRRPREGALARIPTDQIWWDVHDLWRGRWGHRLYGELIQFDGAGRFVRTVLAEDIIRSGRLPLPDESMAPATPDREGG</sequence>
<name>A0A538U7M7_UNCEI</name>
<comment type="caution">
    <text evidence="1">The sequence shown here is derived from an EMBL/GenBank/DDBJ whole genome shotgun (WGS) entry which is preliminary data.</text>
</comment>
<gene>
    <name evidence="1" type="ORF">E6K81_08970</name>
</gene>
<organism evidence="1 2">
    <name type="scientific">Eiseniibacteriota bacterium</name>
    <dbReference type="NCBI Taxonomy" id="2212470"/>
    <lineage>
        <taxon>Bacteria</taxon>
        <taxon>Candidatus Eiseniibacteriota</taxon>
    </lineage>
</organism>
<reference evidence="1 2" key="1">
    <citation type="journal article" date="2019" name="Nat. Microbiol.">
        <title>Mediterranean grassland soil C-N compound turnover is dependent on rainfall and depth, and is mediated by genomically divergent microorganisms.</title>
        <authorList>
            <person name="Diamond S."/>
            <person name="Andeer P.F."/>
            <person name="Li Z."/>
            <person name="Crits-Christoph A."/>
            <person name="Burstein D."/>
            <person name="Anantharaman K."/>
            <person name="Lane K.R."/>
            <person name="Thomas B.C."/>
            <person name="Pan C."/>
            <person name="Northen T.R."/>
            <person name="Banfield J.F."/>
        </authorList>
    </citation>
    <scope>NUCLEOTIDE SEQUENCE [LARGE SCALE GENOMIC DNA]</scope>
    <source>
        <strain evidence="1">WS_11</strain>
    </source>
</reference>